<dbReference type="CDD" id="cd03794">
    <property type="entry name" value="GT4_WbuB-like"/>
    <property type="match status" value="1"/>
</dbReference>
<dbReference type="PANTHER" id="PTHR45947:SF3">
    <property type="entry name" value="SULFOQUINOVOSYL TRANSFERASE SQD2"/>
    <property type="match status" value="1"/>
</dbReference>
<dbReference type="SUPFAM" id="SSF53756">
    <property type="entry name" value="UDP-Glycosyltransferase/glycogen phosphorylase"/>
    <property type="match status" value="1"/>
</dbReference>
<feature type="domain" description="Glycosyltransferase subfamily 4-like N-terminal" evidence="2">
    <location>
        <begin position="18"/>
        <end position="200"/>
    </location>
</feature>
<dbReference type="Gene3D" id="3.40.50.2000">
    <property type="entry name" value="Glycogen Phosphorylase B"/>
    <property type="match status" value="2"/>
</dbReference>
<gene>
    <name evidence="3" type="ORF">V6X51_04885</name>
</gene>
<proteinExistence type="predicted"/>
<protein>
    <submittedName>
        <fullName evidence="3">Glycosyltransferase family 4 protein</fullName>
    </submittedName>
</protein>
<evidence type="ECO:0000313" key="4">
    <source>
        <dbReference type="Proteomes" id="UP001556636"/>
    </source>
</evidence>
<dbReference type="InterPro" id="IPR001296">
    <property type="entry name" value="Glyco_trans_1"/>
</dbReference>
<dbReference type="Proteomes" id="UP001556636">
    <property type="component" value="Unassembled WGS sequence"/>
</dbReference>
<comment type="caution">
    <text evidence="3">The sequence shown here is derived from an EMBL/GenBank/DDBJ whole genome shotgun (WGS) entry which is preliminary data.</text>
</comment>
<dbReference type="RefSeq" id="WP_367951344.1">
    <property type="nucleotide sequence ID" value="NZ_JBAKFG010000002.1"/>
</dbReference>
<evidence type="ECO:0000313" key="3">
    <source>
        <dbReference type="EMBL" id="MEX0372768.1"/>
    </source>
</evidence>
<organism evidence="3 4">
    <name type="scientific">Spiribacter roseus</name>
    <dbReference type="NCBI Taxonomy" id="1855875"/>
    <lineage>
        <taxon>Bacteria</taxon>
        <taxon>Pseudomonadati</taxon>
        <taxon>Pseudomonadota</taxon>
        <taxon>Gammaproteobacteria</taxon>
        <taxon>Chromatiales</taxon>
        <taxon>Ectothiorhodospiraceae</taxon>
        <taxon>Spiribacter</taxon>
    </lineage>
</organism>
<dbReference type="InterPro" id="IPR050194">
    <property type="entry name" value="Glycosyltransferase_grp1"/>
</dbReference>
<reference evidence="3 4" key="1">
    <citation type="submission" date="2024-02" db="EMBL/GenBank/DDBJ databases">
        <title>New especies of Spiribacter isolated from saline water.</title>
        <authorList>
            <person name="Leon M.J."/>
            <person name="De La Haba R."/>
            <person name="Sanchez-Porro C."/>
            <person name="Ventosa A."/>
        </authorList>
    </citation>
    <scope>NUCLEOTIDE SEQUENCE [LARGE SCALE GENOMIC DNA]</scope>
    <source>
        <strain evidence="4">ag22IC6-196</strain>
    </source>
</reference>
<evidence type="ECO:0000259" key="1">
    <source>
        <dbReference type="Pfam" id="PF00534"/>
    </source>
</evidence>
<name>A0ABV3RYB3_9GAMM</name>
<dbReference type="Pfam" id="PF00534">
    <property type="entry name" value="Glycos_transf_1"/>
    <property type="match status" value="1"/>
</dbReference>
<keyword evidence="4" id="KW-1185">Reference proteome</keyword>
<sequence length="411" mass="46550">MHILFLTDNFPPEVNAPASRTFEHCREWVRQGHKVTVVTTAPNFPKGEVFDGYRNRLWQRETVEGIRVLRVWTYITANAGFLKRTLDYLSFMVTGFLAALFVRRIDVVIGTSPQFFTNCAAWLLSAIRRRPFVFELRDLWPESIKTVGAMEDNWVIRLLEGFELFLYRRADVVIAVTHSFRRNLIERGIDPNKIHVVTNGVDLSRFHPMARDGELARSVGLEGAFVAGYIGTHGMAHSLETLLDAAAALQARKDDPVASRIRLVLLGDGARKAGLEARAAEMDLRNVVFLDTVPKDEVPRYWSLLDISIIHLRRDPNFTQVIPSKLFECMAMGIPVLHGVEGESAEIVEREAVGQTFEPENADALVEGLLSLARDSERYDRYRAACLEAAPKYDRRRLANDMLEVIEAVAR</sequence>
<evidence type="ECO:0000259" key="2">
    <source>
        <dbReference type="Pfam" id="PF13579"/>
    </source>
</evidence>
<dbReference type="PANTHER" id="PTHR45947">
    <property type="entry name" value="SULFOQUINOVOSYL TRANSFERASE SQD2"/>
    <property type="match status" value="1"/>
</dbReference>
<dbReference type="Pfam" id="PF13579">
    <property type="entry name" value="Glyco_trans_4_4"/>
    <property type="match status" value="1"/>
</dbReference>
<dbReference type="EMBL" id="JBAKFG010000002">
    <property type="protein sequence ID" value="MEX0372768.1"/>
    <property type="molecule type" value="Genomic_DNA"/>
</dbReference>
<dbReference type="InterPro" id="IPR028098">
    <property type="entry name" value="Glyco_trans_4-like_N"/>
</dbReference>
<accession>A0ABV3RYB3</accession>
<feature type="domain" description="Glycosyl transferase family 1" evidence="1">
    <location>
        <begin position="226"/>
        <end position="383"/>
    </location>
</feature>